<dbReference type="InterPro" id="IPR000504">
    <property type="entry name" value="RRM_dom"/>
</dbReference>
<dbReference type="EMBL" id="UPTC01001557">
    <property type="protein sequence ID" value="VBB32138.1"/>
    <property type="molecule type" value="Genomic_DNA"/>
</dbReference>
<dbReference type="InterPro" id="IPR035979">
    <property type="entry name" value="RBD_domain_sf"/>
</dbReference>
<dbReference type="InterPro" id="IPR038446">
    <property type="entry name" value="CEBP_ZZ_sf"/>
</dbReference>
<dbReference type="PANTHER" id="PTHR12566:SF6">
    <property type="entry name" value="FOG-1 PROTEIN"/>
    <property type="match status" value="1"/>
</dbReference>
<evidence type="ECO:0000313" key="5">
    <source>
        <dbReference type="Proteomes" id="UP000276991"/>
    </source>
</evidence>
<keyword evidence="1 2" id="KW-0694">RNA-binding</keyword>
<sequence>MVEDYMVACVWCSSETGGLTGRLYKQKCGGGGRHYDTDLRNDLRNRQYCSVPNLLLKIPEQELDENNSSDDELTSLRSDDLPIYSTKYGALIVDWPHRVCCNVISPANGYAFIIYEDENAVHRLVKASELKRGKLLINLKDGEKEIKTVQVRPWNLNYMGCTLIGAAPCIDRYAIFVSGIPRTVTAMEVAQLFQQVVSNVVKVILEVEPGTNYPKGSARVVFGSREAYLIAIAMRRFTLFTPKQRRVLEMRPYVFDRILCEICRRSLGVFLCPEFSCLLYYCIRCWIIVHKDYGMDTHIPVSRRNLGRLKGIRQNPAPRRYGSYMPRGYYYFQQANPSSHPDSQYYYGGYFVGWLRDF</sequence>
<dbReference type="InterPro" id="IPR034819">
    <property type="entry name" value="CPEB"/>
</dbReference>
<evidence type="ECO:0000259" key="3">
    <source>
        <dbReference type="PROSITE" id="PS50102"/>
    </source>
</evidence>
<dbReference type="PANTHER" id="PTHR12566">
    <property type="entry name" value="CYTOPLASMIC POLYADENYLATION ELEMENT BINDING PROTEIN CPEB"/>
    <property type="match status" value="1"/>
</dbReference>
<dbReference type="Gene3D" id="4.10.640.40">
    <property type="entry name" value="Cytoplasmic polyadenylation element-binding protein, ZZ domain"/>
    <property type="match status" value="1"/>
</dbReference>
<protein>
    <recommendedName>
        <fullName evidence="3">RRM domain-containing protein</fullName>
    </recommendedName>
</protein>
<dbReference type="GO" id="GO:2000766">
    <property type="term" value="P:negative regulation of cytoplasmic translation"/>
    <property type="evidence" value="ECO:0007669"/>
    <property type="project" value="TreeGrafter"/>
</dbReference>
<dbReference type="CDD" id="cd19757">
    <property type="entry name" value="Bbox1"/>
    <property type="match status" value="1"/>
</dbReference>
<dbReference type="STRING" id="6277.A0A498SM35"/>
<dbReference type="AlphaFoldDB" id="A0A498SM35"/>
<dbReference type="Pfam" id="PF16366">
    <property type="entry name" value="CEBP_ZZ"/>
    <property type="match status" value="1"/>
</dbReference>
<dbReference type="GO" id="GO:0008135">
    <property type="term" value="F:translation factor activity, RNA binding"/>
    <property type="evidence" value="ECO:0007669"/>
    <property type="project" value="TreeGrafter"/>
</dbReference>
<dbReference type="GO" id="GO:0043005">
    <property type="term" value="C:neuron projection"/>
    <property type="evidence" value="ECO:0007669"/>
    <property type="project" value="TreeGrafter"/>
</dbReference>
<dbReference type="PROSITE" id="PS50102">
    <property type="entry name" value="RRM"/>
    <property type="match status" value="1"/>
</dbReference>
<dbReference type="GO" id="GO:0005737">
    <property type="term" value="C:cytoplasm"/>
    <property type="evidence" value="ECO:0007669"/>
    <property type="project" value="TreeGrafter"/>
</dbReference>
<evidence type="ECO:0000256" key="2">
    <source>
        <dbReference type="PROSITE-ProRule" id="PRU00176"/>
    </source>
</evidence>
<dbReference type="InterPro" id="IPR012677">
    <property type="entry name" value="Nucleotide-bd_a/b_plait_sf"/>
</dbReference>
<dbReference type="GO" id="GO:0005634">
    <property type="term" value="C:nucleus"/>
    <property type="evidence" value="ECO:0007669"/>
    <property type="project" value="TreeGrafter"/>
</dbReference>
<accession>A0A498SM35</accession>
<feature type="domain" description="RRM" evidence="3">
    <location>
        <begin position="173"/>
        <end position="252"/>
    </location>
</feature>
<evidence type="ECO:0000313" key="4">
    <source>
        <dbReference type="EMBL" id="VBB32138.1"/>
    </source>
</evidence>
<gene>
    <name evidence="4" type="ORF">NAV_LOCUS6929</name>
</gene>
<dbReference type="Proteomes" id="UP000276991">
    <property type="component" value="Unassembled WGS sequence"/>
</dbReference>
<dbReference type="GO" id="GO:0000900">
    <property type="term" value="F:mRNA regulatory element binding translation repressor activity"/>
    <property type="evidence" value="ECO:0007669"/>
    <property type="project" value="TreeGrafter"/>
</dbReference>
<reference evidence="4 5" key="1">
    <citation type="submission" date="2018-08" db="EMBL/GenBank/DDBJ databases">
        <authorList>
            <person name="Laetsch R D."/>
            <person name="Stevens L."/>
            <person name="Kumar S."/>
            <person name="Blaxter L. M."/>
        </authorList>
    </citation>
    <scope>NUCLEOTIDE SEQUENCE [LARGE SCALE GENOMIC DNA]</scope>
</reference>
<dbReference type="GO" id="GO:0003730">
    <property type="term" value="F:mRNA 3'-UTR binding"/>
    <property type="evidence" value="ECO:0007669"/>
    <property type="project" value="InterPro"/>
</dbReference>
<dbReference type="GO" id="GO:0043022">
    <property type="term" value="F:ribosome binding"/>
    <property type="evidence" value="ECO:0007669"/>
    <property type="project" value="TreeGrafter"/>
</dbReference>
<dbReference type="SMART" id="SM00360">
    <property type="entry name" value="RRM"/>
    <property type="match status" value="1"/>
</dbReference>
<dbReference type="Gene3D" id="3.30.70.330">
    <property type="match status" value="2"/>
</dbReference>
<proteinExistence type="predicted"/>
<dbReference type="InterPro" id="IPR032296">
    <property type="entry name" value="CEBP_ZZ"/>
</dbReference>
<name>A0A498SM35_ACAVI</name>
<keyword evidence="5" id="KW-1185">Reference proteome</keyword>
<dbReference type="SUPFAM" id="SSF54928">
    <property type="entry name" value="RNA-binding domain, RBD"/>
    <property type="match status" value="1"/>
</dbReference>
<dbReference type="OrthoDB" id="10033548at2759"/>
<evidence type="ECO:0000256" key="1">
    <source>
        <dbReference type="ARBA" id="ARBA00022884"/>
    </source>
</evidence>
<dbReference type="Pfam" id="PF16367">
    <property type="entry name" value="RRM_7"/>
    <property type="match status" value="1"/>
</dbReference>
<organism evidence="4 5">
    <name type="scientific">Acanthocheilonema viteae</name>
    <name type="common">Filarial nematode worm</name>
    <name type="synonym">Dipetalonema viteae</name>
    <dbReference type="NCBI Taxonomy" id="6277"/>
    <lineage>
        <taxon>Eukaryota</taxon>
        <taxon>Metazoa</taxon>
        <taxon>Ecdysozoa</taxon>
        <taxon>Nematoda</taxon>
        <taxon>Chromadorea</taxon>
        <taxon>Rhabditida</taxon>
        <taxon>Spirurina</taxon>
        <taxon>Spiruromorpha</taxon>
        <taxon>Filarioidea</taxon>
        <taxon>Onchocercidae</taxon>
        <taxon>Acanthocheilonema</taxon>
    </lineage>
</organism>
<dbReference type="GO" id="GO:0045202">
    <property type="term" value="C:synapse"/>
    <property type="evidence" value="ECO:0007669"/>
    <property type="project" value="TreeGrafter"/>
</dbReference>